<dbReference type="Pfam" id="PF01048">
    <property type="entry name" value="PNP_UDP_1"/>
    <property type="match status" value="1"/>
</dbReference>
<accession>A0A9P8VJN8</accession>
<dbReference type="InterPro" id="IPR053137">
    <property type="entry name" value="NLR-like"/>
</dbReference>
<evidence type="ECO:0000259" key="1">
    <source>
        <dbReference type="Pfam" id="PF01048"/>
    </source>
</evidence>
<dbReference type="PANTHER" id="PTHR46082:SF6">
    <property type="entry name" value="AAA+ ATPASE DOMAIN-CONTAINING PROTEIN-RELATED"/>
    <property type="match status" value="1"/>
</dbReference>
<dbReference type="PANTHER" id="PTHR46082">
    <property type="entry name" value="ATP/GTP-BINDING PROTEIN-RELATED"/>
    <property type="match status" value="1"/>
</dbReference>
<sequence>MPVPHHSESWKVPPRDRNGFEVGIICALGLEFDAVRAVCDEIWSDKGVEYGVKDGDKNRYTTGRIGKHPVVLVRLTAMGKEPAARASAYLQMSYPKLRLVLLVGICGGVPMNKGDEIRLGDVVISHRIVEYDFGRLYPDGVDAKDADGRHKVDTDISAYIESLRDGDSRKALDRLFLQSLETMTQKESNRIYKSPGIHTDVLFHAKYRHKHQQPRVEDPQCRACSSQWDPVCEEAKKQSCAEVGCDDKWLVRGALTTEEPRISDRTPALHFGAMGCGNLVIKCAENRDRIARRKNVIAFEMESAGVFQTFAGVVVKGVCDYADSHKNKNWQFHAAATAAAATAAMLEQFTPSDRPQLAEISHGELRGTLPRLTALTETY</sequence>
<gene>
    <name evidence="2" type="ORF">F5X68DRAFT_220399</name>
</gene>
<dbReference type="SUPFAM" id="SSF53167">
    <property type="entry name" value="Purine and uridine phosphorylases"/>
    <property type="match status" value="1"/>
</dbReference>
<protein>
    <submittedName>
        <fullName evidence="2">Nucleoside phosphorylase domain-containing protein</fullName>
    </submittedName>
</protein>
<dbReference type="Gene3D" id="3.40.50.1580">
    <property type="entry name" value="Nucleoside phosphorylase domain"/>
    <property type="match status" value="1"/>
</dbReference>
<comment type="caution">
    <text evidence="2">The sequence shown here is derived from an EMBL/GenBank/DDBJ whole genome shotgun (WGS) entry which is preliminary data.</text>
</comment>
<proteinExistence type="predicted"/>
<keyword evidence="3" id="KW-1185">Reference proteome</keyword>
<evidence type="ECO:0000313" key="2">
    <source>
        <dbReference type="EMBL" id="KAH6693948.1"/>
    </source>
</evidence>
<dbReference type="GO" id="GO:0009116">
    <property type="term" value="P:nucleoside metabolic process"/>
    <property type="evidence" value="ECO:0007669"/>
    <property type="project" value="InterPro"/>
</dbReference>
<dbReference type="OrthoDB" id="20872at2759"/>
<reference evidence="2" key="1">
    <citation type="journal article" date="2021" name="Nat. Commun.">
        <title>Genetic determinants of endophytism in the Arabidopsis root mycobiome.</title>
        <authorList>
            <person name="Mesny F."/>
            <person name="Miyauchi S."/>
            <person name="Thiergart T."/>
            <person name="Pickel B."/>
            <person name="Atanasova L."/>
            <person name="Karlsson M."/>
            <person name="Huettel B."/>
            <person name="Barry K.W."/>
            <person name="Haridas S."/>
            <person name="Chen C."/>
            <person name="Bauer D."/>
            <person name="Andreopoulos W."/>
            <person name="Pangilinan J."/>
            <person name="LaButti K."/>
            <person name="Riley R."/>
            <person name="Lipzen A."/>
            <person name="Clum A."/>
            <person name="Drula E."/>
            <person name="Henrissat B."/>
            <person name="Kohler A."/>
            <person name="Grigoriev I.V."/>
            <person name="Martin F.M."/>
            <person name="Hacquard S."/>
        </authorList>
    </citation>
    <scope>NUCLEOTIDE SEQUENCE</scope>
    <source>
        <strain evidence="2">MPI-SDFR-AT-0117</strain>
    </source>
</reference>
<dbReference type="InterPro" id="IPR000845">
    <property type="entry name" value="Nucleoside_phosphorylase_d"/>
</dbReference>
<feature type="domain" description="Nucleoside phosphorylase" evidence="1">
    <location>
        <begin position="22"/>
        <end position="140"/>
    </location>
</feature>
<evidence type="ECO:0000313" key="3">
    <source>
        <dbReference type="Proteomes" id="UP000770015"/>
    </source>
</evidence>
<dbReference type="GO" id="GO:0003824">
    <property type="term" value="F:catalytic activity"/>
    <property type="evidence" value="ECO:0007669"/>
    <property type="project" value="InterPro"/>
</dbReference>
<organism evidence="2 3">
    <name type="scientific">Plectosphaerella plurivora</name>
    <dbReference type="NCBI Taxonomy" id="936078"/>
    <lineage>
        <taxon>Eukaryota</taxon>
        <taxon>Fungi</taxon>
        <taxon>Dikarya</taxon>
        <taxon>Ascomycota</taxon>
        <taxon>Pezizomycotina</taxon>
        <taxon>Sordariomycetes</taxon>
        <taxon>Hypocreomycetidae</taxon>
        <taxon>Glomerellales</taxon>
        <taxon>Plectosphaerellaceae</taxon>
        <taxon>Plectosphaerella</taxon>
    </lineage>
</organism>
<dbReference type="Proteomes" id="UP000770015">
    <property type="component" value="Unassembled WGS sequence"/>
</dbReference>
<dbReference type="AlphaFoldDB" id="A0A9P8VJN8"/>
<dbReference type="EMBL" id="JAGSXJ010000003">
    <property type="protein sequence ID" value="KAH6693948.1"/>
    <property type="molecule type" value="Genomic_DNA"/>
</dbReference>
<dbReference type="InterPro" id="IPR035994">
    <property type="entry name" value="Nucleoside_phosphorylase_sf"/>
</dbReference>
<name>A0A9P8VJN8_9PEZI</name>